<sequence length="221" mass="23756">MVSGILADNISRGSTKALGAAIFCVGSIIECVSSDLACMLVGRGVAGIEEGFFLLIIAMGCIACFLASIYASGFQSGAGQWVIGVCLYLFLVTYGSTWAFTMIWVTGAISILELMLTREYATEIQPLYNRAAVSSILNRKFMQSGCKYPHSLYIARGFLDGTTACQNLKDALSLVLNKSSPRKTPSFNLGITCRSISDDSQACFQFCAVNAMILKREIAPS</sequence>
<dbReference type="EMBL" id="JAOTPV010000022">
    <property type="protein sequence ID" value="KAJ4471545.1"/>
    <property type="molecule type" value="Genomic_DNA"/>
</dbReference>
<dbReference type="InterPro" id="IPR036259">
    <property type="entry name" value="MFS_trans_sf"/>
</dbReference>
<feature type="transmembrane region" description="Helical" evidence="1">
    <location>
        <begin position="20"/>
        <end position="40"/>
    </location>
</feature>
<feature type="transmembrane region" description="Helical" evidence="1">
    <location>
        <begin position="78"/>
        <end position="105"/>
    </location>
</feature>
<accession>A0A9W9DIW4</accession>
<keyword evidence="1" id="KW-0812">Transmembrane</keyword>
<keyword evidence="1" id="KW-0472">Membrane</keyword>
<reference evidence="2" key="1">
    <citation type="submission" date="2022-08" db="EMBL/GenBank/DDBJ databases">
        <title>A Global Phylogenomic Analysis of the Shiitake Genus Lentinula.</title>
        <authorList>
            <consortium name="DOE Joint Genome Institute"/>
            <person name="Sierra-Patev S."/>
            <person name="Min B."/>
            <person name="Naranjo-Ortiz M."/>
            <person name="Looney B."/>
            <person name="Konkel Z."/>
            <person name="Slot J.C."/>
            <person name="Sakamoto Y."/>
            <person name="Steenwyk J.L."/>
            <person name="Rokas A."/>
            <person name="Carro J."/>
            <person name="Camarero S."/>
            <person name="Ferreira P."/>
            <person name="Molpeceres G."/>
            <person name="Ruiz-Duenas F.J."/>
            <person name="Serrano A."/>
            <person name="Henrissat B."/>
            <person name="Drula E."/>
            <person name="Hughes K.W."/>
            <person name="Mata J.L."/>
            <person name="Ishikawa N.K."/>
            <person name="Vargas-Isla R."/>
            <person name="Ushijima S."/>
            <person name="Smith C.A."/>
            <person name="Ahrendt S."/>
            <person name="Andreopoulos W."/>
            <person name="He G."/>
            <person name="Labutti K."/>
            <person name="Lipzen A."/>
            <person name="Ng V."/>
            <person name="Riley R."/>
            <person name="Sandor L."/>
            <person name="Barry K."/>
            <person name="Martinez A.T."/>
            <person name="Xiao Y."/>
            <person name="Gibbons J.G."/>
            <person name="Terashima K."/>
            <person name="Grigoriev I.V."/>
            <person name="Hibbett D.S."/>
        </authorList>
    </citation>
    <scope>NUCLEOTIDE SEQUENCE</scope>
    <source>
        <strain evidence="2">JLM2183</strain>
    </source>
</reference>
<dbReference type="SUPFAM" id="SSF103473">
    <property type="entry name" value="MFS general substrate transporter"/>
    <property type="match status" value="1"/>
</dbReference>
<name>A0A9W9DIW4_9AGAR</name>
<comment type="caution">
    <text evidence="2">The sequence shown here is derived from an EMBL/GenBank/DDBJ whole genome shotgun (WGS) entry which is preliminary data.</text>
</comment>
<proteinExistence type="predicted"/>
<keyword evidence="3" id="KW-1185">Reference proteome</keyword>
<feature type="transmembrane region" description="Helical" evidence="1">
    <location>
        <begin position="52"/>
        <end position="72"/>
    </location>
</feature>
<dbReference type="AlphaFoldDB" id="A0A9W9DIW4"/>
<protein>
    <submittedName>
        <fullName evidence="2">Uncharacterized protein</fullName>
    </submittedName>
</protein>
<organism evidence="2 3">
    <name type="scientific">Lentinula aciculospora</name>
    <dbReference type="NCBI Taxonomy" id="153920"/>
    <lineage>
        <taxon>Eukaryota</taxon>
        <taxon>Fungi</taxon>
        <taxon>Dikarya</taxon>
        <taxon>Basidiomycota</taxon>
        <taxon>Agaricomycotina</taxon>
        <taxon>Agaricomycetes</taxon>
        <taxon>Agaricomycetidae</taxon>
        <taxon>Agaricales</taxon>
        <taxon>Marasmiineae</taxon>
        <taxon>Omphalotaceae</taxon>
        <taxon>Lentinula</taxon>
    </lineage>
</organism>
<evidence type="ECO:0000313" key="2">
    <source>
        <dbReference type="EMBL" id="KAJ4471545.1"/>
    </source>
</evidence>
<keyword evidence="1" id="KW-1133">Transmembrane helix</keyword>
<gene>
    <name evidence="2" type="ORF">J3R30DRAFT_3526299</name>
</gene>
<evidence type="ECO:0000313" key="3">
    <source>
        <dbReference type="Proteomes" id="UP001150266"/>
    </source>
</evidence>
<evidence type="ECO:0000256" key="1">
    <source>
        <dbReference type="SAM" id="Phobius"/>
    </source>
</evidence>
<dbReference type="Proteomes" id="UP001150266">
    <property type="component" value="Unassembled WGS sequence"/>
</dbReference>